<keyword evidence="1" id="KW-1133">Transmembrane helix</keyword>
<dbReference type="AlphaFoldDB" id="A0AAU9IZK0"/>
<feature type="transmembrane region" description="Helical" evidence="1">
    <location>
        <begin position="448"/>
        <end position="469"/>
    </location>
</feature>
<proteinExistence type="predicted"/>
<keyword evidence="3" id="KW-1185">Reference proteome</keyword>
<organism evidence="2 3">
    <name type="scientific">Blepharisma stoltei</name>
    <dbReference type="NCBI Taxonomy" id="1481888"/>
    <lineage>
        <taxon>Eukaryota</taxon>
        <taxon>Sar</taxon>
        <taxon>Alveolata</taxon>
        <taxon>Ciliophora</taxon>
        <taxon>Postciliodesmatophora</taxon>
        <taxon>Heterotrichea</taxon>
        <taxon>Heterotrichida</taxon>
        <taxon>Blepharismidae</taxon>
        <taxon>Blepharisma</taxon>
    </lineage>
</organism>
<dbReference type="EMBL" id="CAJZBQ010000017">
    <property type="protein sequence ID" value="CAG9317111.1"/>
    <property type="molecule type" value="Genomic_DNA"/>
</dbReference>
<feature type="transmembrane region" description="Helical" evidence="1">
    <location>
        <begin position="263"/>
        <end position="285"/>
    </location>
</feature>
<dbReference type="Proteomes" id="UP001162131">
    <property type="component" value="Unassembled WGS sequence"/>
</dbReference>
<evidence type="ECO:0000313" key="2">
    <source>
        <dbReference type="EMBL" id="CAG9317111.1"/>
    </source>
</evidence>
<accession>A0AAU9IZK0</accession>
<reference evidence="2" key="1">
    <citation type="submission" date="2021-09" db="EMBL/GenBank/DDBJ databases">
        <authorList>
            <consortium name="AG Swart"/>
            <person name="Singh M."/>
            <person name="Singh A."/>
            <person name="Seah K."/>
            <person name="Emmerich C."/>
        </authorList>
    </citation>
    <scope>NUCLEOTIDE SEQUENCE</scope>
    <source>
        <strain evidence="2">ATCC30299</strain>
    </source>
</reference>
<name>A0AAU9IZK0_9CILI</name>
<protein>
    <recommendedName>
        <fullName evidence="4">Envelope membrane protein</fullName>
    </recommendedName>
</protein>
<evidence type="ECO:0000313" key="3">
    <source>
        <dbReference type="Proteomes" id="UP001162131"/>
    </source>
</evidence>
<gene>
    <name evidence="2" type="ORF">BSTOLATCC_MIC17732</name>
</gene>
<feature type="transmembrane region" description="Helical" evidence="1">
    <location>
        <begin position="174"/>
        <end position="199"/>
    </location>
</feature>
<comment type="caution">
    <text evidence="2">The sequence shown here is derived from an EMBL/GenBank/DDBJ whole genome shotgun (WGS) entry which is preliminary data.</text>
</comment>
<evidence type="ECO:0000256" key="1">
    <source>
        <dbReference type="SAM" id="Phobius"/>
    </source>
</evidence>
<keyword evidence="1" id="KW-0472">Membrane</keyword>
<sequence>MFSIMGYIINDVYLTSSMIIFRNLGNLLYNIGLSADIARTIVKSIGYQIDYSSQNAPFLNAMYELQTIQNNILSDFKKWEFCAASNIVTDSLIPLWTFDENLPKIINKNMYNAIESFVFHIKSMIYALENNQTYINHAKFLIINGIGQTYDYFNHTILDLENCAVNRIETIGDIIYTLIFWGFAALGILLLIVFIFIYLTAKKIDEFWNFFIKSTQIQLMRLKTEAIERLGYAHNTEVNIEESINSSLNKKKHRVRTLIEINFTWRILVFFIISASYYFVIYFYLYPDCQSYMKNRPRLLNNFNIRRSLVSRVCMLSRDVYTPWFNKNFLLSYGFANSNFLVDLNAKILREKNKELREEKLMKMMSKELKQRIFESTNTTTPILKFGTDTAVEISIYDSTNIAYTSYIPAELILKYVAYLQIVQNNIGIEFELADNDSYNAINYQLNIIIATTAVYSIIFCALFFIYYLPFLHYQIKLLNLLSYLIEVLAID</sequence>
<evidence type="ECO:0008006" key="4">
    <source>
        <dbReference type="Google" id="ProtNLM"/>
    </source>
</evidence>
<keyword evidence="1" id="KW-0812">Transmembrane</keyword>